<keyword evidence="3" id="KW-1185">Reference proteome</keyword>
<proteinExistence type="predicted"/>
<evidence type="ECO:0000313" key="3">
    <source>
        <dbReference type="Proteomes" id="UP000636800"/>
    </source>
</evidence>
<protein>
    <submittedName>
        <fullName evidence="2">Uncharacterized protein</fullName>
    </submittedName>
</protein>
<accession>A0A835PKC7</accession>
<dbReference type="AlphaFoldDB" id="A0A835PKC7"/>
<reference evidence="2 3" key="1">
    <citation type="journal article" date="2020" name="Nat. Food">
        <title>A phased Vanilla planifolia genome enables genetic improvement of flavour and production.</title>
        <authorList>
            <person name="Hasing T."/>
            <person name="Tang H."/>
            <person name="Brym M."/>
            <person name="Khazi F."/>
            <person name="Huang T."/>
            <person name="Chambers A.H."/>
        </authorList>
    </citation>
    <scope>NUCLEOTIDE SEQUENCE [LARGE SCALE GENOMIC DNA]</scope>
    <source>
        <tissue evidence="2">Leaf</tissue>
    </source>
</reference>
<organism evidence="2 3">
    <name type="scientific">Vanilla planifolia</name>
    <name type="common">Vanilla</name>
    <dbReference type="NCBI Taxonomy" id="51239"/>
    <lineage>
        <taxon>Eukaryota</taxon>
        <taxon>Viridiplantae</taxon>
        <taxon>Streptophyta</taxon>
        <taxon>Embryophyta</taxon>
        <taxon>Tracheophyta</taxon>
        <taxon>Spermatophyta</taxon>
        <taxon>Magnoliopsida</taxon>
        <taxon>Liliopsida</taxon>
        <taxon>Asparagales</taxon>
        <taxon>Orchidaceae</taxon>
        <taxon>Vanilloideae</taxon>
        <taxon>Vanilleae</taxon>
        <taxon>Vanilla</taxon>
    </lineage>
</organism>
<dbReference type="EMBL" id="JADCNL010000013">
    <property type="protein sequence ID" value="KAG0454864.1"/>
    <property type="molecule type" value="Genomic_DNA"/>
</dbReference>
<name>A0A835PKC7_VANPL</name>
<evidence type="ECO:0000313" key="2">
    <source>
        <dbReference type="EMBL" id="KAG0454864.1"/>
    </source>
</evidence>
<comment type="caution">
    <text evidence="2">The sequence shown here is derived from an EMBL/GenBank/DDBJ whole genome shotgun (WGS) entry which is preliminary data.</text>
</comment>
<evidence type="ECO:0000256" key="1">
    <source>
        <dbReference type="SAM" id="MobiDB-lite"/>
    </source>
</evidence>
<sequence>MARDCPKVSDMKAANTPTSGGRGSANHGRGRGFMATSGSAAHGGAAGREESARAVELELGILETSRGREKGSFSGIYIRTHRRRGGPSFSRGGALVMPD</sequence>
<dbReference type="Proteomes" id="UP000636800">
    <property type="component" value="Chromosome 13"/>
</dbReference>
<dbReference type="OrthoDB" id="1913277at2759"/>
<feature type="compositionally biased region" description="Basic and acidic residues" evidence="1">
    <location>
        <begin position="1"/>
        <end position="10"/>
    </location>
</feature>
<feature type="region of interest" description="Disordered" evidence="1">
    <location>
        <begin position="78"/>
        <end position="99"/>
    </location>
</feature>
<feature type="region of interest" description="Disordered" evidence="1">
    <location>
        <begin position="1"/>
        <end position="51"/>
    </location>
</feature>
<gene>
    <name evidence="2" type="ORF">HPP92_024156</name>
</gene>